<reference evidence="16 17" key="1">
    <citation type="submission" date="2019-07" db="EMBL/GenBank/DDBJ databases">
        <title>Draft genome assembly of a fouling barnacle, Amphibalanus amphitrite (Darwin, 1854): The first reference genome for Thecostraca.</title>
        <authorList>
            <person name="Kim W."/>
        </authorList>
    </citation>
    <scope>NUCLEOTIDE SEQUENCE [LARGE SCALE GENOMIC DNA]</scope>
    <source>
        <strain evidence="16">SNU_AA5</strain>
        <tissue evidence="16">Soma without cirri and trophi</tissue>
    </source>
</reference>
<dbReference type="Pfam" id="PF08240">
    <property type="entry name" value="ADH_N"/>
    <property type="match status" value="1"/>
</dbReference>
<organism evidence="16 17">
    <name type="scientific">Amphibalanus amphitrite</name>
    <name type="common">Striped barnacle</name>
    <name type="synonym">Balanus amphitrite</name>
    <dbReference type="NCBI Taxonomy" id="1232801"/>
    <lineage>
        <taxon>Eukaryota</taxon>
        <taxon>Metazoa</taxon>
        <taxon>Ecdysozoa</taxon>
        <taxon>Arthropoda</taxon>
        <taxon>Crustacea</taxon>
        <taxon>Multicrustacea</taxon>
        <taxon>Cirripedia</taxon>
        <taxon>Thoracica</taxon>
        <taxon>Thoracicalcarea</taxon>
        <taxon>Balanomorpha</taxon>
        <taxon>Balanoidea</taxon>
        <taxon>Balanidae</taxon>
        <taxon>Amphibalaninae</taxon>
        <taxon>Amphibalanus</taxon>
    </lineage>
</organism>
<dbReference type="EC" id="1.3.1.104" evidence="11"/>
<keyword evidence="3" id="KW-0444">Lipid biosynthesis</keyword>
<evidence type="ECO:0000256" key="6">
    <source>
        <dbReference type="ARBA" id="ARBA00022946"/>
    </source>
</evidence>
<dbReference type="InterPro" id="IPR036291">
    <property type="entry name" value="NAD(P)-bd_dom_sf"/>
</dbReference>
<evidence type="ECO:0000256" key="5">
    <source>
        <dbReference type="ARBA" id="ARBA00022857"/>
    </source>
</evidence>
<evidence type="ECO:0000256" key="9">
    <source>
        <dbReference type="ARBA" id="ARBA00023128"/>
    </source>
</evidence>
<comment type="catalytic activity">
    <reaction evidence="14">
        <text>a 2,3-saturated acyl-[ACP] + NADP(+) = a (2E)-enoyl-[ACP] + NADPH + H(+)</text>
        <dbReference type="Rhea" id="RHEA:22564"/>
        <dbReference type="Rhea" id="RHEA-COMP:9925"/>
        <dbReference type="Rhea" id="RHEA-COMP:9926"/>
        <dbReference type="ChEBI" id="CHEBI:15378"/>
        <dbReference type="ChEBI" id="CHEBI:57783"/>
        <dbReference type="ChEBI" id="CHEBI:58349"/>
        <dbReference type="ChEBI" id="CHEBI:78784"/>
        <dbReference type="ChEBI" id="CHEBI:78785"/>
        <dbReference type="EC" id="1.3.1.104"/>
    </reaction>
</comment>
<comment type="similarity">
    <text evidence="2">Belongs to the zinc-containing alcohol dehydrogenase family. Quinone oxidoreductase subfamily.</text>
</comment>
<evidence type="ECO:0000256" key="13">
    <source>
        <dbReference type="ARBA" id="ARBA00042123"/>
    </source>
</evidence>
<evidence type="ECO:0000256" key="3">
    <source>
        <dbReference type="ARBA" id="ARBA00022516"/>
    </source>
</evidence>
<name>A0A6A4X7L8_AMPAM</name>
<evidence type="ECO:0000256" key="12">
    <source>
        <dbReference type="ARBA" id="ARBA00041058"/>
    </source>
</evidence>
<keyword evidence="4" id="KW-0276">Fatty acid metabolism</keyword>
<dbReference type="InterPro" id="IPR013149">
    <property type="entry name" value="ADH-like_C"/>
</dbReference>
<dbReference type="GO" id="GO:0005739">
    <property type="term" value="C:mitochondrion"/>
    <property type="evidence" value="ECO:0007669"/>
    <property type="project" value="UniProtKB-SubCell"/>
</dbReference>
<dbReference type="AlphaFoldDB" id="A0A6A4X7L8"/>
<keyword evidence="8" id="KW-0443">Lipid metabolism</keyword>
<dbReference type="InterPro" id="IPR020843">
    <property type="entry name" value="ER"/>
</dbReference>
<evidence type="ECO:0000256" key="10">
    <source>
        <dbReference type="ARBA" id="ARBA00023160"/>
    </source>
</evidence>
<comment type="subcellular location">
    <subcellularLocation>
        <location evidence="1">Mitochondrion</location>
    </subcellularLocation>
</comment>
<keyword evidence="5" id="KW-0521">NADP</keyword>
<evidence type="ECO:0000313" key="16">
    <source>
        <dbReference type="EMBL" id="KAF0312014.1"/>
    </source>
</evidence>
<dbReference type="InterPro" id="IPR051034">
    <property type="entry name" value="Mito_Enoyl-ACP_Reductase"/>
</dbReference>
<dbReference type="GO" id="GO:0006633">
    <property type="term" value="P:fatty acid biosynthetic process"/>
    <property type="evidence" value="ECO:0007669"/>
    <property type="project" value="UniProtKB-KW"/>
</dbReference>
<evidence type="ECO:0000256" key="14">
    <source>
        <dbReference type="ARBA" id="ARBA00048843"/>
    </source>
</evidence>
<keyword evidence="10" id="KW-0275">Fatty acid biosynthesis</keyword>
<keyword evidence="17" id="KW-1185">Reference proteome</keyword>
<dbReference type="EMBL" id="VIIS01000198">
    <property type="protein sequence ID" value="KAF0312014.1"/>
    <property type="molecule type" value="Genomic_DNA"/>
</dbReference>
<dbReference type="SUPFAM" id="SSF50129">
    <property type="entry name" value="GroES-like"/>
    <property type="match status" value="1"/>
</dbReference>
<protein>
    <recommendedName>
        <fullName evidence="12">Enoyl-[acyl-carrier-protein] reductase, mitochondrial</fullName>
        <ecNumber evidence="11">1.3.1.104</ecNumber>
    </recommendedName>
    <alternativeName>
        <fullName evidence="13">2-enoyl thioester reductase</fullName>
    </alternativeName>
</protein>
<keyword evidence="6" id="KW-0809">Transit peptide</keyword>
<dbReference type="PANTHER" id="PTHR43981:SF2">
    <property type="entry name" value="ENOYL-[ACYL-CARRIER-PROTEIN] REDUCTASE, MITOCHONDRIAL"/>
    <property type="match status" value="1"/>
</dbReference>
<dbReference type="Gene3D" id="3.90.180.10">
    <property type="entry name" value="Medium-chain alcohol dehydrogenases, catalytic domain"/>
    <property type="match status" value="1"/>
</dbReference>
<dbReference type="OrthoDB" id="7482721at2759"/>
<dbReference type="InterPro" id="IPR011032">
    <property type="entry name" value="GroES-like_sf"/>
</dbReference>
<proteinExistence type="inferred from homology"/>
<keyword evidence="7" id="KW-0560">Oxidoreductase</keyword>
<evidence type="ECO:0000256" key="11">
    <source>
        <dbReference type="ARBA" id="ARBA00038963"/>
    </source>
</evidence>
<dbReference type="CDD" id="cd08290">
    <property type="entry name" value="ETR"/>
    <property type="match status" value="1"/>
</dbReference>
<gene>
    <name evidence="16" type="ORF">FJT64_017204</name>
</gene>
<dbReference type="SUPFAM" id="SSF51735">
    <property type="entry name" value="NAD(P)-binding Rossmann-fold domains"/>
    <property type="match status" value="1"/>
</dbReference>
<dbReference type="Proteomes" id="UP000440578">
    <property type="component" value="Unassembled WGS sequence"/>
</dbReference>
<dbReference type="GO" id="GO:0141148">
    <property type="term" value="F:enoyl-[acyl-carrier-protein] reductase (NADPH) activity"/>
    <property type="evidence" value="ECO:0007669"/>
    <property type="project" value="UniProtKB-EC"/>
</dbReference>
<evidence type="ECO:0000256" key="1">
    <source>
        <dbReference type="ARBA" id="ARBA00004173"/>
    </source>
</evidence>
<dbReference type="SMART" id="SM00829">
    <property type="entry name" value="PKS_ER"/>
    <property type="match status" value="1"/>
</dbReference>
<feature type="domain" description="Enoyl reductase (ER)" evidence="15">
    <location>
        <begin position="40"/>
        <end position="363"/>
    </location>
</feature>
<dbReference type="Gene3D" id="3.40.50.720">
    <property type="entry name" value="NAD(P)-binding Rossmann-like Domain"/>
    <property type="match status" value="1"/>
</dbReference>
<keyword evidence="9" id="KW-0496">Mitochondrion</keyword>
<sequence>MATFVARVFQNWRVSASQAAFNQARNASVLCKRLEFKEYGDPMEVISKVEEEISDDLQPNEVLVKMLAAPLNPADINTVQGKYAVKPDSFPAVLGNEGVGEVLACGSKVKHTGVGDWVIPFLNQFGTCRSHAIAPEDDVVKIRKTVPLVEAATMSVNPCTAFRMLNDFVTLDDNDVVIQNGANSAVGQAVIQMCRVYGYRSVNIVRSRDDLDELKEYLTGLGANVILTEEELRTTQLFKSGELPRPRLGLNCVGGASATEVARQLAPSGTLVTYGAMSRAPLTVPTAQLIFSDLRIRGFWMTHWTRTHSVSRARWEMLDEMQTLCDQGYFKAPRHELVHIDEWREAVRRTMPGGGRVGAKQILIFDRDLKV</sequence>
<evidence type="ECO:0000256" key="2">
    <source>
        <dbReference type="ARBA" id="ARBA00010371"/>
    </source>
</evidence>
<dbReference type="InterPro" id="IPR013154">
    <property type="entry name" value="ADH-like_N"/>
</dbReference>
<evidence type="ECO:0000259" key="15">
    <source>
        <dbReference type="SMART" id="SM00829"/>
    </source>
</evidence>
<comment type="caution">
    <text evidence="16">The sequence shown here is derived from an EMBL/GenBank/DDBJ whole genome shotgun (WGS) entry which is preliminary data.</text>
</comment>
<evidence type="ECO:0000256" key="4">
    <source>
        <dbReference type="ARBA" id="ARBA00022832"/>
    </source>
</evidence>
<evidence type="ECO:0000313" key="17">
    <source>
        <dbReference type="Proteomes" id="UP000440578"/>
    </source>
</evidence>
<evidence type="ECO:0000256" key="7">
    <source>
        <dbReference type="ARBA" id="ARBA00023002"/>
    </source>
</evidence>
<evidence type="ECO:0000256" key="8">
    <source>
        <dbReference type="ARBA" id="ARBA00023098"/>
    </source>
</evidence>
<accession>A0A6A4X7L8</accession>
<dbReference type="FunFam" id="3.40.50.720:FF:000112">
    <property type="entry name" value="Enoyl-[acyl-carrier-protein] reductase 1, mitochondrial"/>
    <property type="match status" value="1"/>
</dbReference>
<dbReference type="PANTHER" id="PTHR43981">
    <property type="entry name" value="ENOYL-[ACYL-CARRIER-PROTEIN] REDUCTASE, MITOCHONDRIAL"/>
    <property type="match status" value="1"/>
</dbReference>
<dbReference type="Pfam" id="PF00107">
    <property type="entry name" value="ADH_zinc_N"/>
    <property type="match status" value="1"/>
</dbReference>